<evidence type="ECO:0000313" key="2">
    <source>
        <dbReference type="EMBL" id="KAH8021427.1"/>
    </source>
</evidence>
<sequence>MLLINWNEATVEDLHEITADIIRHELSGRNLETTGSKEDMIKRLLHDIAWNCQPPGSDQLASDHSDEEEDWWGHALDVPGFDNNVSASNTINSLMCFVLGEVVLHLSRSSDQAEKPYLMLRLEKLCADAALMEYGPAFQATISGIYLVDKLHIGATGEYLELLTSCATKDMVSIFYRKARHALQVKASCPEFKSDFHQVEHSVVVDFTSVIVTFHREALLTLGRYLLYVCQKLNVKDLGYAKVIPKFQLASALFKGDPPVPTGSTKMNITLHVHEVSARLCDVDVELSDIRVSKPENTSTKSKIRVGTTRNDRCSASMGAAIA</sequence>
<dbReference type="PROSITE" id="PS50800">
    <property type="entry name" value="SAP"/>
    <property type="match status" value="1"/>
</dbReference>
<dbReference type="InterPro" id="IPR003034">
    <property type="entry name" value="SAP_dom"/>
</dbReference>
<accession>A0A9J6DHJ3</accession>
<evidence type="ECO:0000259" key="1">
    <source>
        <dbReference type="PROSITE" id="PS50800"/>
    </source>
</evidence>
<reference evidence="2" key="1">
    <citation type="journal article" date="2020" name="Cell">
        <title>Large-Scale Comparative Analyses of Tick Genomes Elucidate Their Genetic Diversity and Vector Capacities.</title>
        <authorList>
            <consortium name="Tick Genome and Microbiome Consortium (TIGMIC)"/>
            <person name="Jia N."/>
            <person name="Wang J."/>
            <person name="Shi W."/>
            <person name="Du L."/>
            <person name="Sun Y."/>
            <person name="Zhan W."/>
            <person name="Jiang J.F."/>
            <person name="Wang Q."/>
            <person name="Zhang B."/>
            <person name="Ji P."/>
            <person name="Bell-Sakyi L."/>
            <person name="Cui X.M."/>
            <person name="Yuan T.T."/>
            <person name="Jiang B.G."/>
            <person name="Yang W.F."/>
            <person name="Lam T.T."/>
            <person name="Chang Q.C."/>
            <person name="Ding S.J."/>
            <person name="Wang X.J."/>
            <person name="Zhu J.G."/>
            <person name="Ruan X.D."/>
            <person name="Zhao L."/>
            <person name="Wei J.T."/>
            <person name="Ye R.Z."/>
            <person name="Que T.C."/>
            <person name="Du C.H."/>
            <person name="Zhou Y.H."/>
            <person name="Cheng J.X."/>
            <person name="Dai P.F."/>
            <person name="Guo W.B."/>
            <person name="Han X.H."/>
            <person name="Huang E.J."/>
            <person name="Li L.F."/>
            <person name="Wei W."/>
            <person name="Gao Y.C."/>
            <person name="Liu J.Z."/>
            <person name="Shao H.Z."/>
            <person name="Wang X."/>
            <person name="Wang C.C."/>
            <person name="Yang T.C."/>
            <person name="Huo Q.B."/>
            <person name="Li W."/>
            <person name="Chen H.Y."/>
            <person name="Chen S.E."/>
            <person name="Zhou L.G."/>
            <person name="Ni X.B."/>
            <person name="Tian J.H."/>
            <person name="Sheng Y."/>
            <person name="Liu T."/>
            <person name="Pan Y.S."/>
            <person name="Xia L.Y."/>
            <person name="Li J."/>
            <person name="Zhao F."/>
            <person name="Cao W.C."/>
        </authorList>
    </citation>
    <scope>NUCLEOTIDE SEQUENCE</scope>
    <source>
        <strain evidence="2">Rmic-2018</strain>
    </source>
</reference>
<dbReference type="Pfam" id="PF02037">
    <property type="entry name" value="SAP"/>
    <property type="match status" value="1"/>
</dbReference>
<proteinExistence type="predicted"/>
<dbReference type="AlphaFoldDB" id="A0A9J6DHJ3"/>
<comment type="caution">
    <text evidence="2">The sequence shown here is derived from an EMBL/GenBank/DDBJ whole genome shotgun (WGS) entry which is preliminary data.</text>
</comment>
<protein>
    <recommendedName>
        <fullName evidence="1">SAP domain-containing protein</fullName>
    </recommendedName>
</protein>
<keyword evidence="3" id="KW-1185">Reference proteome</keyword>
<name>A0A9J6DHJ3_RHIMP</name>
<dbReference type="EMBL" id="JABSTU010000009">
    <property type="protein sequence ID" value="KAH8021427.1"/>
    <property type="molecule type" value="Genomic_DNA"/>
</dbReference>
<organism evidence="2 3">
    <name type="scientific">Rhipicephalus microplus</name>
    <name type="common">Cattle tick</name>
    <name type="synonym">Boophilus microplus</name>
    <dbReference type="NCBI Taxonomy" id="6941"/>
    <lineage>
        <taxon>Eukaryota</taxon>
        <taxon>Metazoa</taxon>
        <taxon>Ecdysozoa</taxon>
        <taxon>Arthropoda</taxon>
        <taxon>Chelicerata</taxon>
        <taxon>Arachnida</taxon>
        <taxon>Acari</taxon>
        <taxon>Parasitiformes</taxon>
        <taxon>Ixodida</taxon>
        <taxon>Ixodoidea</taxon>
        <taxon>Ixodidae</taxon>
        <taxon>Rhipicephalinae</taxon>
        <taxon>Rhipicephalus</taxon>
        <taxon>Boophilus</taxon>
    </lineage>
</organism>
<reference evidence="2" key="2">
    <citation type="submission" date="2021-09" db="EMBL/GenBank/DDBJ databases">
        <authorList>
            <person name="Jia N."/>
            <person name="Wang J."/>
            <person name="Shi W."/>
            <person name="Du L."/>
            <person name="Sun Y."/>
            <person name="Zhan W."/>
            <person name="Jiang J."/>
            <person name="Wang Q."/>
            <person name="Zhang B."/>
            <person name="Ji P."/>
            <person name="Sakyi L.B."/>
            <person name="Cui X."/>
            <person name="Yuan T."/>
            <person name="Jiang B."/>
            <person name="Yang W."/>
            <person name="Lam T.T.-Y."/>
            <person name="Chang Q."/>
            <person name="Ding S."/>
            <person name="Wang X."/>
            <person name="Zhu J."/>
            <person name="Ruan X."/>
            <person name="Zhao L."/>
            <person name="Wei J."/>
            <person name="Que T."/>
            <person name="Du C."/>
            <person name="Cheng J."/>
            <person name="Dai P."/>
            <person name="Han X."/>
            <person name="Huang E."/>
            <person name="Gao Y."/>
            <person name="Liu J."/>
            <person name="Shao H."/>
            <person name="Ye R."/>
            <person name="Li L."/>
            <person name="Wei W."/>
            <person name="Wang X."/>
            <person name="Wang C."/>
            <person name="Huo Q."/>
            <person name="Li W."/>
            <person name="Guo W."/>
            <person name="Chen H."/>
            <person name="Chen S."/>
            <person name="Zhou L."/>
            <person name="Zhou L."/>
            <person name="Ni X."/>
            <person name="Tian J."/>
            <person name="Zhou Y."/>
            <person name="Sheng Y."/>
            <person name="Liu T."/>
            <person name="Pan Y."/>
            <person name="Xia L."/>
            <person name="Li J."/>
            <person name="Zhao F."/>
            <person name="Cao W."/>
        </authorList>
    </citation>
    <scope>NUCLEOTIDE SEQUENCE</scope>
    <source>
        <strain evidence="2">Rmic-2018</strain>
        <tissue evidence="2">Larvae</tissue>
    </source>
</reference>
<feature type="domain" description="SAP" evidence="1">
    <location>
        <begin position="14"/>
        <end position="48"/>
    </location>
</feature>
<dbReference type="Proteomes" id="UP000821866">
    <property type="component" value="Chromosome 7"/>
</dbReference>
<evidence type="ECO:0000313" key="3">
    <source>
        <dbReference type="Proteomes" id="UP000821866"/>
    </source>
</evidence>
<gene>
    <name evidence="2" type="ORF">HPB51_015607</name>
</gene>